<name>A0A4S9KHR2_AURPU</name>
<accession>A0A4S9KHR2</accession>
<evidence type="ECO:0000256" key="6">
    <source>
        <dbReference type="ARBA" id="ARBA00023295"/>
    </source>
</evidence>
<dbReference type="InterPro" id="IPR001547">
    <property type="entry name" value="Glyco_hydro_5"/>
</dbReference>
<evidence type="ECO:0000256" key="9">
    <source>
        <dbReference type="ARBA" id="ARBA00038929"/>
    </source>
</evidence>
<dbReference type="InterPro" id="IPR050386">
    <property type="entry name" value="Glycosyl_hydrolase_5"/>
</dbReference>
<dbReference type="PANTHER" id="PTHR31297:SF1">
    <property type="entry name" value="GLUCAN 1,3-BETA-GLUCOSIDASE I_II-RELATED"/>
    <property type="match status" value="1"/>
</dbReference>
<feature type="chain" id="PRO_5020826541" description="glucan 1,3-beta-glucosidase" evidence="11">
    <location>
        <begin position="24"/>
        <end position="457"/>
    </location>
</feature>
<gene>
    <name evidence="13" type="ORF">D6D01_07947</name>
</gene>
<evidence type="ECO:0000256" key="3">
    <source>
        <dbReference type="ARBA" id="ARBA00022525"/>
    </source>
</evidence>
<keyword evidence="6 10" id="KW-0326">Glycosidase</keyword>
<evidence type="ECO:0000256" key="2">
    <source>
        <dbReference type="ARBA" id="ARBA00005641"/>
    </source>
</evidence>
<keyword evidence="3" id="KW-0964">Secreted</keyword>
<evidence type="ECO:0000256" key="8">
    <source>
        <dbReference type="ARBA" id="ARBA00036824"/>
    </source>
</evidence>
<dbReference type="PANTHER" id="PTHR31297">
    <property type="entry name" value="GLUCAN ENDO-1,6-BETA-GLUCOSIDASE B"/>
    <property type="match status" value="1"/>
</dbReference>
<sequence>MLSKALLSSALAALTLLPSASVAAPLEQFKRDLKFNFGNDKVRGVNLGGWFVLEPWITPSIFDATPDNVVDEYTYCETLGSDEAYSRLSKHWDSWITEDDLHQIAAAGMNHVRIPVGYWSVIKDDNAPYVQGAYEFLGRALDWASGAGLKVMIDLHGAPYSQNGFDNSGQRGGTGWGQGDSVSRTISALNKIRDDMASHPAVSAIELLNEPMGSSVGMDTVRQFYMDGWGNLKNSDVAITFHDAFAGVTSWNDWGSGMWNLMLDTHHYEIFSSDQLTMDFGSHIGTACGFGGSMATNNKWTISGEWTGALTDCAKYLNGRGVGARYDGTYNYNGQSSYYIGSCDGKYTGSVSGLDSTYRDNISKFIEAQLDAYEKAAGWIFWTWKTEGAPEWDMQALLQNGVFPNPVTNRNRKSILDVLPPRRSNLANHSFFDRPWPMQLNVDHHLSDSARRQYFLT</sequence>
<dbReference type="FunFam" id="3.20.20.80:FF:000033">
    <property type="entry name" value="Glucan 1,3-beta-glucosidase A"/>
    <property type="match status" value="1"/>
</dbReference>
<dbReference type="Gene3D" id="3.20.20.80">
    <property type="entry name" value="Glycosidases"/>
    <property type="match status" value="1"/>
</dbReference>
<comment type="similarity">
    <text evidence="2 10">Belongs to the glycosyl hydrolase 5 (cellulase A) family.</text>
</comment>
<evidence type="ECO:0000259" key="12">
    <source>
        <dbReference type="Pfam" id="PF00150"/>
    </source>
</evidence>
<protein>
    <recommendedName>
        <fullName evidence="9">glucan 1,3-beta-glucosidase</fullName>
        <ecNumber evidence="9">3.2.1.58</ecNumber>
    </recommendedName>
</protein>
<dbReference type="GO" id="GO:0009251">
    <property type="term" value="P:glucan catabolic process"/>
    <property type="evidence" value="ECO:0007669"/>
    <property type="project" value="TreeGrafter"/>
</dbReference>
<comment type="subcellular location">
    <subcellularLocation>
        <location evidence="1">Secreted</location>
    </subcellularLocation>
</comment>
<dbReference type="GO" id="GO:0009986">
    <property type="term" value="C:cell surface"/>
    <property type="evidence" value="ECO:0007669"/>
    <property type="project" value="TreeGrafter"/>
</dbReference>
<keyword evidence="4 11" id="KW-0732">Signal</keyword>
<dbReference type="AlphaFoldDB" id="A0A4S9KHR2"/>
<evidence type="ECO:0000313" key="13">
    <source>
        <dbReference type="EMBL" id="THY15252.1"/>
    </source>
</evidence>
<evidence type="ECO:0000256" key="4">
    <source>
        <dbReference type="ARBA" id="ARBA00022729"/>
    </source>
</evidence>
<evidence type="ECO:0000256" key="11">
    <source>
        <dbReference type="SAM" id="SignalP"/>
    </source>
</evidence>
<comment type="catalytic activity">
    <reaction evidence="8">
        <text>Successive hydrolysis of beta-D-glucose units from the non-reducing ends of (1-&gt;3)-beta-D-glucans, releasing alpha-glucose.</text>
        <dbReference type="EC" id="3.2.1.58"/>
    </reaction>
</comment>
<evidence type="ECO:0000256" key="1">
    <source>
        <dbReference type="ARBA" id="ARBA00004613"/>
    </source>
</evidence>
<organism evidence="13 14">
    <name type="scientific">Aureobasidium pullulans</name>
    <name type="common">Black yeast</name>
    <name type="synonym">Pullularia pullulans</name>
    <dbReference type="NCBI Taxonomy" id="5580"/>
    <lineage>
        <taxon>Eukaryota</taxon>
        <taxon>Fungi</taxon>
        <taxon>Dikarya</taxon>
        <taxon>Ascomycota</taxon>
        <taxon>Pezizomycotina</taxon>
        <taxon>Dothideomycetes</taxon>
        <taxon>Dothideomycetidae</taxon>
        <taxon>Dothideales</taxon>
        <taxon>Saccotheciaceae</taxon>
        <taxon>Aureobasidium</taxon>
    </lineage>
</organism>
<dbReference type="EC" id="3.2.1.58" evidence="9"/>
<feature type="signal peptide" evidence="11">
    <location>
        <begin position="1"/>
        <end position="23"/>
    </location>
</feature>
<reference evidence="13 14" key="1">
    <citation type="submission" date="2018-10" db="EMBL/GenBank/DDBJ databases">
        <title>Fifty Aureobasidium pullulans genomes reveal a recombining polyextremotolerant generalist.</title>
        <authorList>
            <person name="Gostincar C."/>
            <person name="Turk M."/>
            <person name="Zajc J."/>
            <person name="Gunde-Cimerman N."/>
        </authorList>
    </citation>
    <scope>NUCLEOTIDE SEQUENCE [LARGE SCALE GENOMIC DNA]</scope>
    <source>
        <strain evidence="13 14">EXF-6604</strain>
    </source>
</reference>
<dbReference type="Proteomes" id="UP000306584">
    <property type="component" value="Unassembled WGS sequence"/>
</dbReference>
<dbReference type="SUPFAM" id="SSF51445">
    <property type="entry name" value="(Trans)glycosidases"/>
    <property type="match status" value="1"/>
</dbReference>
<keyword evidence="7" id="KW-0961">Cell wall biogenesis/degradation</keyword>
<evidence type="ECO:0000313" key="14">
    <source>
        <dbReference type="Proteomes" id="UP000306584"/>
    </source>
</evidence>
<evidence type="ECO:0000256" key="5">
    <source>
        <dbReference type="ARBA" id="ARBA00022801"/>
    </source>
</evidence>
<dbReference type="InterPro" id="IPR017853">
    <property type="entry name" value="GH"/>
</dbReference>
<keyword evidence="5 10" id="KW-0378">Hydrolase</keyword>
<dbReference type="GO" id="GO:0004338">
    <property type="term" value="F:glucan exo-1,3-beta-glucosidase activity"/>
    <property type="evidence" value="ECO:0007669"/>
    <property type="project" value="UniProtKB-EC"/>
</dbReference>
<dbReference type="Pfam" id="PF00150">
    <property type="entry name" value="Cellulase"/>
    <property type="match status" value="1"/>
</dbReference>
<dbReference type="GO" id="GO:0005576">
    <property type="term" value="C:extracellular region"/>
    <property type="evidence" value="ECO:0007669"/>
    <property type="project" value="UniProtKB-SubCell"/>
</dbReference>
<feature type="domain" description="Glycoside hydrolase family 5" evidence="12">
    <location>
        <begin position="87"/>
        <end position="224"/>
    </location>
</feature>
<dbReference type="GO" id="GO:0071555">
    <property type="term" value="P:cell wall organization"/>
    <property type="evidence" value="ECO:0007669"/>
    <property type="project" value="UniProtKB-KW"/>
</dbReference>
<evidence type="ECO:0000256" key="7">
    <source>
        <dbReference type="ARBA" id="ARBA00023316"/>
    </source>
</evidence>
<proteinExistence type="inferred from homology"/>
<comment type="caution">
    <text evidence="13">The sequence shown here is derived from an EMBL/GenBank/DDBJ whole genome shotgun (WGS) entry which is preliminary data.</text>
</comment>
<evidence type="ECO:0000256" key="10">
    <source>
        <dbReference type="RuleBase" id="RU361153"/>
    </source>
</evidence>
<dbReference type="EMBL" id="QZBD01000420">
    <property type="protein sequence ID" value="THY15252.1"/>
    <property type="molecule type" value="Genomic_DNA"/>
</dbReference>